<name>A0A6A6WA20_9PEZI</name>
<dbReference type="PANTHER" id="PTHR31297:SF43">
    <property type="entry name" value="GLUCAN 1,3-BETA-GLUCOSIDASE 3"/>
    <property type="match status" value="1"/>
</dbReference>
<dbReference type="RefSeq" id="XP_033600402.1">
    <property type="nucleotide sequence ID" value="XM_033741158.1"/>
</dbReference>
<dbReference type="InterPro" id="IPR001547">
    <property type="entry name" value="Glyco_hydro_5"/>
</dbReference>
<comment type="similarity">
    <text evidence="1 5">Belongs to the glycosyl hydrolase 5 (cellulase A) family.</text>
</comment>
<dbReference type="EMBL" id="ML996572">
    <property type="protein sequence ID" value="KAF2757951.1"/>
    <property type="molecule type" value="Genomic_DNA"/>
</dbReference>
<dbReference type="Gene3D" id="3.20.20.80">
    <property type="entry name" value="Glycosidases"/>
    <property type="match status" value="1"/>
</dbReference>
<evidence type="ECO:0000313" key="8">
    <source>
        <dbReference type="EMBL" id="KAF2757951.1"/>
    </source>
</evidence>
<dbReference type="Proteomes" id="UP000799437">
    <property type="component" value="Unassembled WGS sequence"/>
</dbReference>
<dbReference type="GO" id="GO:0009986">
    <property type="term" value="C:cell surface"/>
    <property type="evidence" value="ECO:0007669"/>
    <property type="project" value="TreeGrafter"/>
</dbReference>
<dbReference type="InterPro" id="IPR050386">
    <property type="entry name" value="Glycosyl_hydrolase_5"/>
</dbReference>
<dbReference type="OrthoDB" id="1887033at2759"/>
<feature type="region of interest" description="Disordered" evidence="6">
    <location>
        <begin position="1"/>
        <end position="35"/>
    </location>
</feature>
<keyword evidence="3 5" id="KW-0326">Glycosidase</keyword>
<evidence type="ECO:0000259" key="7">
    <source>
        <dbReference type="Pfam" id="PF00150"/>
    </source>
</evidence>
<evidence type="ECO:0000256" key="5">
    <source>
        <dbReference type="RuleBase" id="RU361153"/>
    </source>
</evidence>
<dbReference type="GO" id="GO:0046557">
    <property type="term" value="F:glucan endo-1,6-beta-glucosidase activity"/>
    <property type="evidence" value="ECO:0007669"/>
    <property type="project" value="TreeGrafter"/>
</dbReference>
<evidence type="ECO:0000256" key="3">
    <source>
        <dbReference type="ARBA" id="ARBA00023295"/>
    </source>
</evidence>
<evidence type="ECO:0000256" key="4">
    <source>
        <dbReference type="ARBA" id="ARBA00023316"/>
    </source>
</evidence>
<dbReference type="InterPro" id="IPR017853">
    <property type="entry name" value="GH"/>
</dbReference>
<evidence type="ECO:0000256" key="6">
    <source>
        <dbReference type="SAM" id="MobiDB-lite"/>
    </source>
</evidence>
<evidence type="ECO:0000256" key="2">
    <source>
        <dbReference type="ARBA" id="ARBA00022801"/>
    </source>
</evidence>
<dbReference type="PANTHER" id="PTHR31297">
    <property type="entry name" value="GLUCAN ENDO-1,6-BETA-GLUCOSIDASE B"/>
    <property type="match status" value="1"/>
</dbReference>
<dbReference type="GO" id="GO:0009251">
    <property type="term" value="P:glucan catabolic process"/>
    <property type="evidence" value="ECO:0007669"/>
    <property type="project" value="TreeGrafter"/>
</dbReference>
<accession>A0A6A6WA20</accession>
<dbReference type="GO" id="GO:0005737">
    <property type="term" value="C:cytoplasm"/>
    <property type="evidence" value="ECO:0007669"/>
    <property type="project" value="UniProtKB-ARBA"/>
</dbReference>
<dbReference type="GO" id="GO:0005576">
    <property type="term" value="C:extracellular region"/>
    <property type="evidence" value="ECO:0007669"/>
    <property type="project" value="TreeGrafter"/>
</dbReference>
<evidence type="ECO:0000256" key="1">
    <source>
        <dbReference type="ARBA" id="ARBA00005641"/>
    </source>
</evidence>
<evidence type="ECO:0000313" key="9">
    <source>
        <dbReference type="Proteomes" id="UP000799437"/>
    </source>
</evidence>
<dbReference type="Pfam" id="PF00150">
    <property type="entry name" value="Cellulase"/>
    <property type="match status" value="1"/>
</dbReference>
<keyword evidence="2 5" id="KW-0378">Hydrolase</keyword>
<dbReference type="AlphaFoldDB" id="A0A6A6WA20"/>
<dbReference type="SUPFAM" id="SSF51445">
    <property type="entry name" value="(Trans)glycosidases"/>
    <property type="match status" value="1"/>
</dbReference>
<keyword evidence="4" id="KW-0961">Cell wall biogenesis/degradation</keyword>
<reference evidence="8" key="1">
    <citation type="journal article" date="2020" name="Stud. Mycol.">
        <title>101 Dothideomycetes genomes: a test case for predicting lifestyles and emergence of pathogens.</title>
        <authorList>
            <person name="Haridas S."/>
            <person name="Albert R."/>
            <person name="Binder M."/>
            <person name="Bloem J."/>
            <person name="Labutti K."/>
            <person name="Salamov A."/>
            <person name="Andreopoulos B."/>
            <person name="Baker S."/>
            <person name="Barry K."/>
            <person name="Bills G."/>
            <person name="Bluhm B."/>
            <person name="Cannon C."/>
            <person name="Castanera R."/>
            <person name="Culley D."/>
            <person name="Daum C."/>
            <person name="Ezra D."/>
            <person name="Gonzalez J."/>
            <person name="Henrissat B."/>
            <person name="Kuo A."/>
            <person name="Liang C."/>
            <person name="Lipzen A."/>
            <person name="Lutzoni F."/>
            <person name="Magnuson J."/>
            <person name="Mondo S."/>
            <person name="Nolan M."/>
            <person name="Ohm R."/>
            <person name="Pangilinan J."/>
            <person name="Park H.-J."/>
            <person name="Ramirez L."/>
            <person name="Alfaro M."/>
            <person name="Sun H."/>
            <person name="Tritt A."/>
            <person name="Yoshinaga Y."/>
            <person name="Zwiers L.-H."/>
            <person name="Turgeon B."/>
            <person name="Goodwin S."/>
            <person name="Spatafora J."/>
            <person name="Crous P."/>
            <person name="Grigoriev I."/>
        </authorList>
    </citation>
    <scope>NUCLEOTIDE SEQUENCE</scope>
    <source>
        <strain evidence="8">CBS 121739</strain>
    </source>
</reference>
<feature type="domain" description="Glycoside hydrolase family 5" evidence="7">
    <location>
        <begin position="95"/>
        <end position="346"/>
    </location>
</feature>
<dbReference type="GeneID" id="54482212"/>
<proteinExistence type="inferred from homology"/>
<dbReference type="GO" id="GO:0071555">
    <property type="term" value="P:cell wall organization"/>
    <property type="evidence" value="ECO:0007669"/>
    <property type="project" value="UniProtKB-KW"/>
</dbReference>
<keyword evidence="9" id="KW-1185">Reference proteome</keyword>
<sequence length="534" mass="59990">MRKFMGKVKDAGKPSGPSPYSPQKIHSQAPKASPPINPDIFRYRYNHGTNVGSIYVLEKWLYQSMFPQGCEDGKSSELEAVKANVKELHTDKTRQKLEKHWSNAIIQQEWEWLSRDAKCSAIRLPIGYFTLGSKFARGTPFSPFEKIYQNAWSSVRRFVETANSYGIGVLLDLHAAPGGANSSDHSGTNSNKAELWNSDSNRKLTIDCLRFIAEEVKNGLPGVIGIQVCNEAEYGAQGMYDLYDWALSTFSSIDSSIPIYISDAWNLGDTIPYALKRNAKDVISNPVFIDTHFYWAFSDADKSKSPQQIIDEVPTKLGELDGQEGSIHDRGGVQIIVGEYSCVMAGEVWKKHGEGQRDELTKSFGQAQSRRWQQKTGGSFFWTLKMDWVPGGEWGFIEQTKNGAIKAPDWFDLSFTQVKEALAKATGQRDSLAQKAAAEHAAYWDGKHPDGTFEHWRFEPGWQQGWDDAEKFFTARMNGLVPKGSGEGCDRIGAIEAWTLKRCRESGMVDSGWMWEWEVGLRKGIKDFEQTVGI</sequence>
<gene>
    <name evidence="8" type="ORF">EJ05DRAFT_372739</name>
</gene>
<protein>
    <submittedName>
        <fullName evidence="8">Glycoside hydrolase</fullName>
    </submittedName>
</protein>
<dbReference type="FunFam" id="3.20.20.80:FF:000100">
    <property type="entry name" value="Glycoside hydrolase superfamily"/>
    <property type="match status" value="1"/>
</dbReference>
<organism evidence="8 9">
    <name type="scientific">Pseudovirgaria hyperparasitica</name>
    <dbReference type="NCBI Taxonomy" id="470096"/>
    <lineage>
        <taxon>Eukaryota</taxon>
        <taxon>Fungi</taxon>
        <taxon>Dikarya</taxon>
        <taxon>Ascomycota</taxon>
        <taxon>Pezizomycotina</taxon>
        <taxon>Dothideomycetes</taxon>
        <taxon>Dothideomycetes incertae sedis</taxon>
        <taxon>Acrospermales</taxon>
        <taxon>Acrospermaceae</taxon>
        <taxon>Pseudovirgaria</taxon>
    </lineage>
</organism>